<dbReference type="GO" id="GO:0000932">
    <property type="term" value="C:P-body"/>
    <property type="evidence" value="ECO:0007669"/>
    <property type="project" value="EnsemblFungi"/>
</dbReference>
<dbReference type="SUPFAM" id="SSF54928">
    <property type="entry name" value="RNA-binding domain, RBD"/>
    <property type="match status" value="3"/>
</dbReference>
<dbReference type="PROSITE" id="PS50102">
    <property type="entry name" value="RRM"/>
    <property type="match status" value="3"/>
</dbReference>
<dbReference type="InterPro" id="IPR050825">
    <property type="entry name" value="RBM42_RBP45_47-like"/>
</dbReference>
<dbReference type="InterPro" id="IPR000504">
    <property type="entry name" value="RRM_dom"/>
</dbReference>
<evidence type="ECO:0000256" key="4">
    <source>
        <dbReference type="SAM" id="MobiDB-lite"/>
    </source>
</evidence>
<feature type="compositionally biased region" description="Polar residues" evidence="4">
    <location>
        <begin position="437"/>
        <end position="446"/>
    </location>
</feature>
<dbReference type="HOGENOM" id="CLU_016304_2_1_1"/>
<keyword evidence="2 3" id="KW-0694">RNA-binding</keyword>
<dbReference type="EMBL" id="HG793127">
    <property type="protein sequence ID" value="CDK26595.1"/>
    <property type="molecule type" value="Genomic_DNA"/>
</dbReference>
<dbReference type="FunFam" id="3.30.70.330:FF:000405">
    <property type="entry name" value="polyadenylate-binding protein RBP45"/>
    <property type="match status" value="1"/>
</dbReference>
<evidence type="ECO:0000259" key="5">
    <source>
        <dbReference type="PROSITE" id="PS50102"/>
    </source>
</evidence>
<protein>
    <recommendedName>
        <fullName evidence="5">RRM domain-containing protein</fullName>
    </recommendedName>
</protein>
<dbReference type="GO" id="GO:0010494">
    <property type="term" value="C:cytoplasmic stress granule"/>
    <property type="evidence" value="ECO:0007669"/>
    <property type="project" value="EnsemblFungi"/>
</dbReference>
<dbReference type="Gene3D" id="3.30.70.330">
    <property type="match status" value="3"/>
</dbReference>
<proteinExistence type="predicted"/>
<feature type="domain" description="RRM" evidence="5">
    <location>
        <begin position="277"/>
        <end position="349"/>
    </location>
</feature>
<name>W6MVW1_9ASCO</name>
<dbReference type="AlphaFoldDB" id="W6MVW1"/>
<feature type="domain" description="RRM" evidence="5">
    <location>
        <begin position="129"/>
        <end position="208"/>
    </location>
</feature>
<keyword evidence="7" id="KW-1185">Reference proteome</keyword>
<dbReference type="GO" id="GO:0003729">
    <property type="term" value="F:mRNA binding"/>
    <property type="evidence" value="ECO:0007669"/>
    <property type="project" value="EnsemblFungi"/>
</dbReference>
<dbReference type="RefSeq" id="XP_022458597.1">
    <property type="nucleotide sequence ID" value="XM_022602832.1"/>
</dbReference>
<evidence type="ECO:0000313" key="6">
    <source>
        <dbReference type="EMBL" id="CDK26595.1"/>
    </source>
</evidence>
<dbReference type="PANTHER" id="PTHR47640">
    <property type="entry name" value="TRNA SELENOCYSTEINE 1-ASSOCIATED PROTEIN 1-RELATED-RELATED"/>
    <property type="match status" value="1"/>
</dbReference>
<evidence type="ECO:0000256" key="3">
    <source>
        <dbReference type="PROSITE-ProRule" id="PRU00176"/>
    </source>
</evidence>
<dbReference type="InterPro" id="IPR035979">
    <property type="entry name" value="RBD_domain_sf"/>
</dbReference>
<evidence type="ECO:0000256" key="2">
    <source>
        <dbReference type="ARBA" id="ARBA00022884"/>
    </source>
</evidence>
<keyword evidence="1" id="KW-0677">Repeat</keyword>
<feature type="domain" description="RRM" evidence="5">
    <location>
        <begin position="30"/>
        <end position="116"/>
    </location>
</feature>
<dbReference type="OrthoDB" id="446113at2759"/>
<dbReference type="InterPro" id="IPR012677">
    <property type="entry name" value="Nucleotide-bd_a/b_plait_sf"/>
</dbReference>
<dbReference type="GO" id="GO:0007005">
    <property type="term" value="P:mitochondrion organization"/>
    <property type="evidence" value="ECO:0007669"/>
    <property type="project" value="EnsemblFungi"/>
</dbReference>
<dbReference type="GO" id="GO:0048471">
    <property type="term" value="C:perinuclear region of cytoplasm"/>
    <property type="evidence" value="ECO:0007669"/>
    <property type="project" value="EnsemblFungi"/>
</dbReference>
<evidence type="ECO:0000256" key="1">
    <source>
        <dbReference type="ARBA" id="ARBA00022737"/>
    </source>
</evidence>
<feature type="region of interest" description="Disordered" evidence="4">
    <location>
        <begin position="434"/>
        <end position="473"/>
    </location>
</feature>
<dbReference type="SMART" id="SM00360">
    <property type="entry name" value="RRM"/>
    <property type="match status" value="3"/>
</dbReference>
<sequence>MQTGSTDFLNTIPLPNPPEISGASSNVTPKTLWMGDLEPWWDEDYITSIWSAMNKRVLVKVIKPKQNFMHTSLFNHSGYCFVEFDTYEEAKEGLSLNGSAIPNSNGKVFRLNWASGATLDAQIPQTPEFSLFVGDLSPSTTEAHLLALFQHHFSSVKTVRVMTDPTTGSSRCFGFVRFTSEEDRRRALNEMNGVWLGDRPIRVALATPKHQNLGLKTNGSDERMFLTATGPPPHVPGQVSVPYYATAGVPLPQMGQHGGAPPQSLQQSQVFNDPNNTTVFVGGLANGVPEETLITLFEPFGSIVQVKIPPGKGCGFVKFSKRQDAEQAIAGMQGFIIGGSRVRLSWGRSNNSNLNQQMMVKSYDGYQSVAPQQVAEYGTPFYYAAEMAPQMMDQQMLDQQSPYIYQQMFPQVIQPQIHPPQPHHLHQNQHVPVFKEQPNSGSTLETPLTPDQEGSEHKGSDSEGQLDGLKRLD</sequence>
<dbReference type="PANTHER" id="PTHR47640:SF10">
    <property type="entry name" value="TRNA SELENOCYSTEINE 1-ASSOCIATED PROTEIN 1-RELATED"/>
    <property type="match status" value="1"/>
</dbReference>
<dbReference type="GO" id="GO:0005829">
    <property type="term" value="C:cytosol"/>
    <property type="evidence" value="ECO:0007669"/>
    <property type="project" value="TreeGrafter"/>
</dbReference>
<organism evidence="6 7">
    <name type="scientific">Kuraishia capsulata CBS 1993</name>
    <dbReference type="NCBI Taxonomy" id="1382522"/>
    <lineage>
        <taxon>Eukaryota</taxon>
        <taxon>Fungi</taxon>
        <taxon>Dikarya</taxon>
        <taxon>Ascomycota</taxon>
        <taxon>Saccharomycotina</taxon>
        <taxon>Pichiomycetes</taxon>
        <taxon>Pichiales</taxon>
        <taxon>Pichiaceae</taxon>
        <taxon>Kuraishia</taxon>
    </lineage>
</organism>
<dbReference type="Proteomes" id="UP000019384">
    <property type="component" value="Unassembled WGS sequence"/>
</dbReference>
<dbReference type="STRING" id="1382522.W6MVW1"/>
<dbReference type="GO" id="GO:0061158">
    <property type="term" value="P:3'-UTR-mediated mRNA destabilization"/>
    <property type="evidence" value="ECO:0007669"/>
    <property type="project" value="EnsemblFungi"/>
</dbReference>
<dbReference type="CDD" id="cd12611">
    <property type="entry name" value="RRM1_NGR1_NAM8_like"/>
    <property type="match status" value="1"/>
</dbReference>
<reference evidence="6" key="1">
    <citation type="submission" date="2013-12" db="EMBL/GenBank/DDBJ databases">
        <authorList>
            <person name="Genoscope - CEA"/>
        </authorList>
    </citation>
    <scope>NUCLEOTIDE SEQUENCE</scope>
    <source>
        <strain evidence="6">CBS 1993</strain>
    </source>
</reference>
<reference evidence="6" key="2">
    <citation type="submission" date="2014-02" db="EMBL/GenBank/DDBJ databases">
        <title>Complete DNA sequence of /Kuraishia capsulata/ illustrates novel genomic features among budding yeasts (/Saccharomycotina/).</title>
        <authorList>
            <person name="Morales L."/>
            <person name="Noel B."/>
            <person name="Porcel B."/>
            <person name="Marcet-Houben M."/>
            <person name="Hullo M-F."/>
            <person name="Sacerdot C."/>
            <person name="Tekaia F."/>
            <person name="Leh-Louis V."/>
            <person name="Despons L."/>
            <person name="Khanna V."/>
            <person name="Aury J-M."/>
            <person name="Barbe V."/>
            <person name="Couloux A."/>
            <person name="Labadie K."/>
            <person name="Pelletier E."/>
            <person name="Souciet J-L."/>
            <person name="Boekhout T."/>
            <person name="Gabaldon T."/>
            <person name="Wincker P."/>
            <person name="Dujon B."/>
        </authorList>
    </citation>
    <scope>NUCLEOTIDE SEQUENCE</scope>
    <source>
        <strain evidence="6">CBS 1993</strain>
    </source>
</reference>
<dbReference type="Pfam" id="PF00076">
    <property type="entry name" value="RRM_1"/>
    <property type="match status" value="2"/>
</dbReference>
<accession>W6MVW1</accession>
<dbReference type="GeneID" id="34519985"/>
<gene>
    <name evidence="6" type="ORF">KUCA_T00002568001</name>
</gene>
<evidence type="ECO:0000313" key="7">
    <source>
        <dbReference type="Proteomes" id="UP000019384"/>
    </source>
</evidence>